<proteinExistence type="inferred from homology"/>
<dbReference type="GO" id="GO:0006260">
    <property type="term" value="P:DNA replication"/>
    <property type="evidence" value="ECO:0007669"/>
    <property type="project" value="UniProtKB-UniRule"/>
</dbReference>
<dbReference type="GO" id="GO:0051301">
    <property type="term" value="P:cell division"/>
    <property type="evidence" value="ECO:0007669"/>
    <property type="project" value="UniProtKB-KW"/>
</dbReference>
<name>A0A1M6RJA9_9FIRM</name>
<dbReference type="OrthoDB" id="9806226at2"/>
<dbReference type="Proteomes" id="UP000183975">
    <property type="component" value="Unassembled WGS sequence"/>
</dbReference>
<evidence type="ECO:0000256" key="1">
    <source>
        <dbReference type="ARBA" id="ARBA00022490"/>
    </source>
</evidence>
<keyword evidence="2 5" id="KW-0132">Cell division</keyword>
<dbReference type="InterPro" id="IPR036388">
    <property type="entry name" value="WH-like_DNA-bd_sf"/>
</dbReference>
<keyword evidence="4 5" id="KW-0131">Cell cycle</keyword>
<evidence type="ECO:0000256" key="3">
    <source>
        <dbReference type="ARBA" id="ARBA00022829"/>
    </source>
</evidence>
<dbReference type="Pfam" id="PF04079">
    <property type="entry name" value="SMC_ScpB"/>
    <property type="match status" value="1"/>
</dbReference>
<evidence type="ECO:0000256" key="6">
    <source>
        <dbReference type="SAM" id="MobiDB-lite"/>
    </source>
</evidence>
<feature type="region of interest" description="Disordered" evidence="6">
    <location>
        <begin position="166"/>
        <end position="185"/>
    </location>
</feature>
<dbReference type="SUPFAM" id="SSF46785">
    <property type="entry name" value="Winged helix' DNA-binding domain"/>
    <property type="match status" value="2"/>
</dbReference>
<sequence length="185" mass="20534">MRLAQLEAVVESLLFISGEAVPLTAIAQTIEMDKATARAIVQSLADKYEAEQRGIRIVEINGSYQMCTAAECFTYIRSMYKSPQRQGLTQSLLETLAIIAYKQPITKGQIEEIRGVSAEHAVSKLVEKKLVCEVGRLDAPGKPILFGTTEDFLRYFGFKSVSELPPLEDDTGLAEQEETEEQTEI</sequence>
<dbReference type="RefSeq" id="WP_072850698.1">
    <property type="nucleotide sequence ID" value="NZ_FRAH01000023.1"/>
</dbReference>
<comment type="subunit">
    <text evidence="5">Homodimer. Homodimerization may be required to stabilize the binding of ScpA to the Smc head domains. Component of a cohesin-like complex composed of ScpA, ScpB and the Smc homodimer, in which ScpA and ScpB bind to the head domain of Smc. The presence of the three proteins is required for the association of the complex with DNA.</text>
</comment>
<evidence type="ECO:0000256" key="4">
    <source>
        <dbReference type="ARBA" id="ARBA00023306"/>
    </source>
</evidence>
<dbReference type="EMBL" id="FRAH01000023">
    <property type="protein sequence ID" value="SHK32506.1"/>
    <property type="molecule type" value="Genomic_DNA"/>
</dbReference>
<dbReference type="InterPro" id="IPR036390">
    <property type="entry name" value="WH_DNA-bd_sf"/>
</dbReference>
<gene>
    <name evidence="5" type="primary">scpB</name>
    <name evidence="7" type="ORF">SAMN02745138_01554</name>
</gene>
<organism evidence="7 8">
    <name type="scientific">Anaerotignum lactatifermentans DSM 14214</name>
    <dbReference type="NCBI Taxonomy" id="1121323"/>
    <lineage>
        <taxon>Bacteria</taxon>
        <taxon>Bacillati</taxon>
        <taxon>Bacillota</taxon>
        <taxon>Clostridia</taxon>
        <taxon>Lachnospirales</taxon>
        <taxon>Anaerotignaceae</taxon>
        <taxon>Anaerotignum</taxon>
    </lineage>
</organism>
<dbReference type="HAMAP" id="MF_01804">
    <property type="entry name" value="ScpB"/>
    <property type="match status" value="1"/>
</dbReference>
<comment type="subcellular location">
    <subcellularLocation>
        <location evidence="5">Cytoplasm</location>
    </subcellularLocation>
    <text evidence="5">Associated with two foci at the outer edges of the nucleoid region in young cells, and at four foci within both cell halves in older cells.</text>
</comment>
<evidence type="ECO:0000313" key="7">
    <source>
        <dbReference type="EMBL" id="SHK32506.1"/>
    </source>
</evidence>
<dbReference type="PANTHER" id="PTHR34298:SF2">
    <property type="entry name" value="SEGREGATION AND CONDENSATION PROTEIN B"/>
    <property type="match status" value="1"/>
</dbReference>
<evidence type="ECO:0000256" key="2">
    <source>
        <dbReference type="ARBA" id="ARBA00022618"/>
    </source>
</evidence>
<evidence type="ECO:0000256" key="5">
    <source>
        <dbReference type="HAMAP-Rule" id="MF_01804"/>
    </source>
</evidence>
<comment type="function">
    <text evidence="5">Participates in chromosomal partition during cell division. May act via the formation of a condensin-like complex containing Smc and ScpA that pull DNA away from mid-cell into both cell halves.</text>
</comment>
<evidence type="ECO:0000313" key="8">
    <source>
        <dbReference type="Proteomes" id="UP000183975"/>
    </source>
</evidence>
<reference evidence="7 8" key="1">
    <citation type="submission" date="2016-11" db="EMBL/GenBank/DDBJ databases">
        <authorList>
            <person name="Jaros S."/>
            <person name="Januszkiewicz K."/>
            <person name="Wedrychowicz H."/>
        </authorList>
    </citation>
    <scope>NUCLEOTIDE SEQUENCE [LARGE SCALE GENOMIC DNA]</scope>
    <source>
        <strain evidence="7 8">DSM 14214</strain>
    </source>
</reference>
<accession>A0A1M6RJA9</accession>
<keyword evidence="3 5" id="KW-0159">Chromosome partition</keyword>
<comment type="similarity">
    <text evidence="5">Belongs to the ScpB family.</text>
</comment>
<dbReference type="Gene3D" id="1.10.10.10">
    <property type="entry name" value="Winged helix-like DNA-binding domain superfamily/Winged helix DNA-binding domain"/>
    <property type="match status" value="2"/>
</dbReference>
<dbReference type="PIRSF" id="PIRSF019345">
    <property type="entry name" value="ScpB"/>
    <property type="match status" value="1"/>
</dbReference>
<protein>
    <recommendedName>
        <fullName evidence="5">Segregation and condensation protein B</fullName>
    </recommendedName>
</protein>
<dbReference type="AlphaFoldDB" id="A0A1M6RJA9"/>
<keyword evidence="8" id="KW-1185">Reference proteome</keyword>
<keyword evidence="1 5" id="KW-0963">Cytoplasm</keyword>
<dbReference type="GO" id="GO:0005737">
    <property type="term" value="C:cytoplasm"/>
    <property type="evidence" value="ECO:0007669"/>
    <property type="project" value="UniProtKB-SubCell"/>
</dbReference>
<dbReference type="GO" id="GO:0051304">
    <property type="term" value="P:chromosome separation"/>
    <property type="evidence" value="ECO:0007669"/>
    <property type="project" value="InterPro"/>
</dbReference>
<dbReference type="PANTHER" id="PTHR34298">
    <property type="entry name" value="SEGREGATION AND CONDENSATION PROTEIN B"/>
    <property type="match status" value="1"/>
</dbReference>
<dbReference type="InterPro" id="IPR005234">
    <property type="entry name" value="ScpB_csome_segregation"/>
</dbReference>
<dbReference type="NCBIfam" id="TIGR00281">
    <property type="entry name" value="SMC-Scp complex subunit ScpB"/>
    <property type="match status" value="1"/>
</dbReference>